<evidence type="ECO:0000313" key="3">
    <source>
        <dbReference type="EMBL" id="GAU48584.1"/>
    </source>
</evidence>
<dbReference type="PANTHER" id="PTHR31099">
    <property type="entry name" value="OS06G0165300 PROTEIN"/>
    <property type="match status" value="1"/>
</dbReference>
<evidence type="ECO:0000256" key="1">
    <source>
        <dbReference type="SAM" id="MobiDB-lite"/>
    </source>
</evidence>
<feature type="region of interest" description="Disordered" evidence="1">
    <location>
        <begin position="297"/>
        <end position="337"/>
    </location>
</feature>
<accession>A0A2Z6NWP1</accession>
<sequence>MSCWERQRSESPDSYTPPSSPGSNIEEGDEFNPLQVELPREDWAHEEVRNVTSKYSDFNSALACFTNLSHPSSRALFDIRPCYEGDAVCDAPSEGECVCFTYVYYCIFSKLGVRMPFTEFQCEILRTLNVAPTQLHPNCWGIIRAFEILCGGLGLPLSAYSFFSCFQAKSLKKKSWIYMSNRAKHTLITPLTSSWKHFKNDFIRISPNPNSSLWYDDFGAPFFPFHWTKRPVMKPNLRTLPHSLEDLETVAELRSMQTVTVAELLLYENNATQLSSYLRSKGMLSNAERARIRRIGGEEDQGSQQDAHKDQGASIPVGEASSTSPQKKKVKRKNTPRTAIVLVATSARASPRRIPKVPIPTGTSTLPASNWRTELALDDRGGETQSAWDVRFSGERVIPHYTTSSDVELIKEIGFEQSLEAVRTYSLCSASLAHETSKTLKEERSRYVENLRVKTDAITALKASLKNTEDELTTSHSKFSELESKMKSLQVSHTKKEKKFDESVKELEKRNKQIGENMKELEKKDKRIYALERSAVKEYDLGFSRALEQLEVLHPGLDTSGADSRFVVEEGEIVDPEARSTFGVVTSHRPS</sequence>
<dbReference type="EMBL" id="DF974442">
    <property type="protein sequence ID" value="GAU48584.1"/>
    <property type="molecule type" value="Genomic_DNA"/>
</dbReference>
<evidence type="ECO:0000259" key="2">
    <source>
        <dbReference type="Pfam" id="PF04195"/>
    </source>
</evidence>
<dbReference type="InterPro" id="IPR007321">
    <property type="entry name" value="Transposase_28"/>
</dbReference>
<feature type="region of interest" description="Disordered" evidence="1">
    <location>
        <begin position="1"/>
        <end position="30"/>
    </location>
</feature>
<dbReference type="Pfam" id="PF04195">
    <property type="entry name" value="Transposase_28"/>
    <property type="match status" value="1"/>
</dbReference>
<reference evidence="4" key="1">
    <citation type="journal article" date="2017" name="Front. Plant Sci.">
        <title>Climate Clever Clovers: New Paradigm to Reduce the Environmental Footprint of Ruminants by Breeding Low Methanogenic Forages Utilizing Haplotype Variation.</title>
        <authorList>
            <person name="Kaur P."/>
            <person name="Appels R."/>
            <person name="Bayer P.E."/>
            <person name="Keeble-Gagnere G."/>
            <person name="Wang J."/>
            <person name="Hirakawa H."/>
            <person name="Shirasawa K."/>
            <person name="Vercoe P."/>
            <person name="Stefanova K."/>
            <person name="Durmic Z."/>
            <person name="Nichols P."/>
            <person name="Revell C."/>
            <person name="Isobe S.N."/>
            <person name="Edwards D."/>
            <person name="Erskine W."/>
        </authorList>
    </citation>
    <scope>NUCLEOTIDE SEQUENCE [LARGE SCALE GENOMIC DNA]</scope>
    <source>
        <strain evidence="4">cv. Daliak</strain>
    </source>
</reference>
<feature type="compositionally biased region" description="Basic and acidic residues" evidence="1">
    <location>
        <begin position="1"/>
        <end position="11"/>
    </location>
</feature>
<name>A0A2Z6NWP1_TRISU</name>
<dbReference type="OrthoDB" id="1436878at2759"/>
<dbReference type="PANTHER" id="PTHR31099:SF49">
    <property type="entry name" value="MYOSIN HEAVY CHAIN-LIKE PROTEIN"/>
    <property type="match status" value="1"/>
</dbReference>
<feature type="compositionally biased region" description="Polar residues" evidence="1">
    <location>
        <begin position="12"/>
        <end position="23"/>
    </location>
</feature>
<evidence type="ECO:0000313" key="4">
    <source>
        <dbReference type="Proteomes" id="UP000242715"/>
    </source>
</evidence>
<gene>
    <name evidence="3" type="ORF">TSUD_369540</name>
</gene>
<feature type="compositionally biased region" description="Basic residues" evidence="1">
    <location>
        <begin position="326"/>
        <end position="335"/>
    </location>
</feature>
<keyword evidence="4" id="KW-1185">Reference proteome</keyword>
<dbReference type="AlphaFoldDB" id="A0A2Z6NWP1"/>
<feature type="domain" description="Transposase (putative) gypsy type" evidence="2">
    <location>
        <begin position="108"/>
        <end position="168"/>
    </location>
</feature>
<organism evidence="3 4">
    <name type="scientific">Trifolium subterraneum</name>
    <name type="common">Subterranean clover</name>
    <dbReference type="NCBI Taxonomy" id="3900"/>
    <lineage>
        <taxon>Eukaryota</taxon>
        <taxon>Viridiplantae</taxon>
        <taxon>Streptophyta</taxon>
        <taxon>Embryophyta</taxon>
        <taxon>Tracheophyta</taxon>
        <taxon>Spermatophyta</taxon>
        <taxon>Magnoliopsida</taxon>
        <taxon>eudicotyledons</taxon>
        <taxon>Gunneridae</taxon>
        <taxon>Pentapetalae</taxon>
        <taxon>rosids</taxon>
        <taxon>fabids</taxon>
        <taxon>Fabales</taxon>
        <taxon>Fabaceae</taxon>
        <taxon>Papilionoideae</taxon>
        <taxon>50 kb inversion clade</taxon>
        <taxon>NPAAA clade</taxon>
        <taxon>Hologalegina</taxon>
        <taxon>IRL clade</taxon>
        <taxon>Trifolieae</taxon>
        <taxon>Trifolium</taxon>
    </lineage>
</organism>
<protein>
    <recommendedName>
        <fullName evidence="2">Transposase (putative) gypsy type domain-containing protein</fullName>
    </recommendedName>
</protein>
<dbReference type="Proteomes" id="UP000242715">
    <property type="component" value="Unassembled WGS sequence"/>
</dbReference>
<proteinExistence type="predicted"/>